<keyword evidence="4 8" id="KW-0812">Transmembrane</keyword>
<feature type="transmembrane region" description="Helical" evidence="8">
    <location>
        <begin position="6"/>
        <end position="26"/>
    </location>
</feature>
<keyword evidence="3 9" id="KW-0808">Transferase</keyword>
<comment type="cofactor">
    <cofactor evidence="7">
        <name>Mg(2+)</name>
        <dbReference type="ChEBI" id="CHEBI:18420"/>
    </cofactor>
</comment>
<evidence type="ECO:0000256" key="8">
    <source>
        <dbReference type="SAM" id="Phobius"/>
    </source>
</evidence>
<feature type="transmembrane region" description="Helical" evidence="8">
    <location>
        <begin position="321"/>
        <end position="339"/>
    </location>
</feature>
<keyword evidence="10" id="KW-1185">Reference proteome</keyword>
<dbReference type="CDD" id="cd06853">
    <property type="entry name" value="GT_WecA_like"/>
    <property type="match status" value="1"/>
</dbReference>
<gene>
    <name evidence="9" type="ORF">EDC34_1071</name>
</gene>
<dbReference type="PANTHER" id="PTHR22926:SF3">
    <property type="entry name" value="UNDECAPRENYL-PHOSPHATE ALPHA-N-ACETYLGLUCOSAMINYL 1-PHOSPHATE TRANSFERASE"/>
    <property type="match status" value="1"/>
</dbReference>
<dbReference type="GO" id="GO:0005886">
    <property type="term" value="C:plasma membrane"/>
    <property type="evidence" value="ECO:0007669"/>
    <property type="project" value="UniProtKB-SubCell"/>
</dbReference>
<keyword evidence="5 8" id="KW-1133">Transmembrane helix</keyword>
<accession>A0A4R3N170</accession>
<name>A0A4R3N170_9GAMM</name>
<evidence type="ECO:0000256" key="5">
    <source>
        <dbReference type="ARBA" id="ARBA00022989"/>
    </source>
</evidence>
<evidence type="ECO:0000256" key="7">
    <source>
        <dbReference type="PIRSR" id="PIRSR600715-1"/>
    </source>
</evidence>
<dbReference type="AlphaFoldDB" id="A0A4R3N170"/>
<dbReference type="GO" id="GO:0046872">
    <property type="term" value="F:metal ion binding"/>
    <property type="evidence" value="ECO:0007669"/>
    <property type="project" value="UniProtKB-KW"/>
</dbReference>
<feature type="binding site" evidence="7">
    <location>
        <position position="155"/>
    </location>
    <ligand>
        <name>Mg(2+)</name>
        <dbReference type="ChEBI" id="CHEBI:18420"/>
    </ligand>
</feature>
<sequence>MLDSMGIDFGATLAAFALTAALLWLLQPLARRLNLLDHPAGRKDHAVATPITGGIAIFLVITVLFFWTGARSPAAYSFLAASGLLIVLGVLDDLYDLRWYWRILCQTAAALLIIYWGGVRVEYIGPVFGMSPTALGWLSVPFTIFATLGVINAMNMIDGADGLCGLLGLAALAMLTAAAIYSGNALLAERLSVLVGALAGFLLWNMRLPWRPRAKVFLGNAGSAMLGLVIAWVSFRLTQTPAHPVIPVLALWMLPIPVMDCLVLIVRRLQEGRSPFSAGRDHIHHIMQDAGFGPTRAAVHLAWFSLLCGFCAAWLKRMQVPPPLLLLAFVLLCVGWYWLTTRRERAVAFFRRLRRAPACPESNRAALPDVE</sequence>
<dbReference type="InterPro" id="IPR000715">
    <property type="entry name" value="Glycosyl_transferase_4"/>
</dbReference>
<dbReference type="GO" id="GO:0009103">
    <property type="term" value="P:lipopolysaccharide biosynthetic process"/>
    <property type="evidence" value="ECO:0007669"/>
    <property type="project" value="TreeGrafter"/>
</dbReference>
<dbReference type="GO" id="GO:0044038">
    <property type="term" value="P:cell wall macromolecule biosynthetic process"/>
    <property type="evidence" value="ECO:0007669"/>
    <property type="project" value="TreeGrafter"/>
</dbReference>
<reference evidence="9 10" key="1">
    <citation type="submission" date="2019-03" db="EMBL/GenBank/DDBJ databases">
        <title>Genomic Encyclopedia of Type Strains, Phase IV (KMG-IV): sequencing the most valuable type-strain genomes for metagenomic binning, comparative biology and taxonomic classification.</title>
        <authorList>
            <person name="Goeker M."/>
        </authorList>
    </citation>
    <scope>NUCLEOTIDE SEQUENCE [LARGE SCALE GENOMIC DNA]</scope>
    <source>
        <strain evidence="9 10">DSM 13605</strain>
    </source>
</reference>
<evidence type="ECO:0000256" key="2">
    <source>
        <dbReference type="ARBA" id="ARBA00022475"/>
    </source>
</evidence>
<dbReference type="EMBL" id="SMAP01000007">
    <property type="protein sequence ID" value="TCT22454.1"/>
    <property type="molecule type" value="Genomic_DNA"/>
</dbReference>
<dbReference type="Proteomes" id="UP000295414">
    <property type="component" value="Unassembled WGS sequence"/>
</dbReference>
<dbReference type="Pfam" id="PF00953">
    <property type="entry name" value="Glycos_transf_4"/>
    <property type="match status" value="1"/>
</dbReference>
<evidence type="ECO:0000256" key="3">
    <source>
        <dbReference type="ARBA" id="ARBA00022679"/>
    </source>
</evidence>
<feature type="transmembrane region" description="Helical" evidence="8">
    <location>
        <begin position="163"/>
        <end position="181"/>
    </location>
</feature>
<evidence type="ECO:0000313" key="10">
    <source>
        <dbReference type="Proteomes" id="UP000295414"/>
    </source>
</evidence>
<proteinExistence type="predicted"/>
<feature type="transmembrane region" description="Helical" evidence="8">
    <location>
        <begin position="216"/>
        <end position="233"/>
    </location>
</feature>
<evidence type="ECO:0000256" key="1">
    <source>
        <dbReference type="ARBA" id="ARBA00004651"/>
    </source>
</evidence>
<comment type="caution">
    <text evidence="9">The sequence shown here is derived from an EMBL/GenBank/DDBJ whole genome shotgun (WGS) entry which is preliminary data.</text>
</comment>
<feature type="transmembrane region" description="Helical" evidence="8">
    <location>
        <begin position="99"/>
        <end position="118"/>
    </location>
</feature>
<feature type="transmembrane region" description="Helical" evidence="8">
    <location>
        <begin position="187"/>
        <end position="204"/>
    </location>
</feature>
<keyword evidence="7" id="KW-0460">Magnesium</keyword>
<feature type="transmembrane region" description="Helical" evidence="8">
    <location>
        <begin position="297"/>
        <end position="315"/>
    </location>
</feature>
<protein>
    <submittedName>
        <fullName evidence="9">UDP-GlcNAc:undecaprenyl-phosphate GlcNAc-1-phosphate transferase</fullName>
    </submittedName>
</protein>
<dbReference type="PANTHER" id="PTHR22926">
    <property type="entry name" value="PHOSPHO-N-ACETYLMURAMOYL-PENTAPEPTIDE-TRANSFERASE"/>
    <property type="match status" value="1"/>
</dbReference>
<dbReference type="GO" id="GO:0016780">
    <property type="term" value="F:phosphotransferase activity, for other substituted phosphate groups"/>
    <property type="evidence" value="ECO:0007669"/>
    <property type="project" value="InterPro"/>
</dbReference>
<organism evidence="9 10">
    <name type="scientific">Thermomonas haemolytica</name>
    <dbReference type="NCBI Taxonomy" id="141949"/>
    <lineage>
        <taxon>Bacteria</taxon>
        <taxon>Pseudomonadati</taxon>
        <taxon>Pseudomonadota</taxon>
        <taxon>Gammaproteobacteria</taxon>
        <taxon>Lysobacterales</taxon>
        <taxon>Lysobacteraceae</taxon>
        <taxon>Thermomonas</taxon>
    </lineage>
</organism>
<evidence type="ECO:0000256" key="6">
    <source>
        <dbReference type="ARBA" id="ARBA00023136"/>
    </source>
</evidence>
<feature type="transmembrane region" description="Helical" evidence="8">
    <location>
        <begin position="47"/>
        <end position="68"/>
    </location>
</feature>
<comment type="subcellular location">
    <subcellularLocation>
        <location evidence="1">Cell membrane</location>
        <topology evidence="1">Multi-pass membrane protein</topology>
    </subcellularLocation>
</comment>
<dbReference type="GO" id="GO:0071555">
    <property type="term" value="P:cell wall organization"/>
    <property type="evidence" value="ECO:0007669"/>
    <property type="project" value="TreeGrafter"/>
</dbReference>
<feature type="transmembrane region" description="Helical" evidence="8">
    <location>
        <begin position="245"/>
        <end position="266"/>
    </location>
</feature>
<evidence type="ECO:0000313" key="9">
    <source>
        <dbReference type="EMBL" id="TCT22454.1"/>
    </source>
</evidence>
<feature type="transmembrane region" description="Helical" evidence="8">
    <location>
        <begin position="130"/>
        <end position="151"/>
    </location>
</feature>
<keyword evidence="2" id="KW-1003">Cell membrane</keyword>
<keyword evidence="7" id="KW-0479">Metal-binding</keyword>
<keyword evidence="6 8" id="KW-0472">Membrane</keyword>
<evidence type="ECO:0000256" key="4">
    <source>
        <dbReference type="ARBA" id="ARBA00022692"/>
    </source>
</evidence>
<feature type="transmembrane region" description="Helical" evidence="8">
    <location>
        <begin position="74"/>
        <end position="92"/>
    </location>
</feature>